<dbReference type="Gene3D" id="3.40.30.10">
    <property type="entry name" value="Glutaredoxin"/>
    <property type="match status" value="1"/>
</dbReference>
<feature type="domain" description="Thioredoxin" evidence="5">
    <location>
        <begin position="148"/>
        <end position="288"/>
    </location>
</feature>
<evidence type="ECO:0000256" key="1">
    <source>
        <dbReference type="ARBA" id="ARBA00004196"/>
    </source>
</evidence>
<gene>
    <name evidence="6" type="ORF">ACK2TP_02495</name>
</gene>
<proteinExistence type="predicted"/>
<evidence type="ECO:0000256" key="3">
    <source>
        <dbReference type="ARBA" id="ARBA00023157"/>
    </source>
</evidence>
<dbReference type="PROSITE" id="PS51352">
    <property type="entry name" value="THIOREDOXIN_2"/>
    <property type="match status" value="1"/>
</dbReference>
<dbReference type="RefSeq" id="WP_344687371.1">
    <property type="nucleotide sequence ID" value="NZ_BAABBH010000001.1"/>
</dbReference>
<dbReference type="PROSITE" id="PS00194">
    <property type="entry name" value="THIOREDOXIN_1"/>
    <property type="match status" value="1"/>
</dbReference>
<keyword evidence="3" id="KW-1015">Disulfide bond</keyword>
<dbReference type="CDD" id="cd02966">
    <property type="entry name" value="TlpA_like_family"/>
    <property type="match status" value="1"/>
</dbReference>
<dbReference type="InterPro" id="IPR011990">
    <property type="entry name" value="TPR-like_helical_dom_sf"/>
</dbReference>
<dbReference type="PANTHER" id="PTHR42852">
    <property type="entry name" value="THIOL:DISULFIDE INTERCHANGE PROTEIN DSBE"/>
    <property type="match status" value="1"/>
</dbReference>
<organism evidence="6 7">
    <name type="scientific">Terriglobus aquaticus</name>
    <dbReference type="NCBI Taxonomy" id="940139"/>
    <lineage>
        <taxon>Bacteria</taxon>
        <taxon>Pseudomonadati</taxon>
        <taxon>Acidobacteriota</taxon>
        <taxon>Terriglobia</taxon>
        <taxon>Terriglobales</taxon>
        <taxon>Acidobacteriaceae</taxon>
        <taxon>Terriglobus</taxon>
    </lineage>
</organism>
<keyword evidence="7" id="KW-1185">Reference proteome</keyword>
<name>A0ABW9KJG3_9BACT</name>
<dbReference type="SUPFAM" id="SSF52833">
    <property type="entry name" value="Thioredoxin-like"/>
    <property type="match status" value="1"/>
</dbReference>
<reference evidence="6 7" key="1">
    <citation type="submission" date="2024-12" db="EMBL/GenBank/DDBJ databases">
        <authorList>
            <person name="Lee Y."/>
        </authorList>
    </citation>
    <scope>NUCLEOTIDE SEQUENCE [LARGE SCALE GENOMIC DNA]</scope>
    <source>
        <strain evidence="6 7">03SUJ4</strain>
    </source>
</reference>
<evidence type="ECO:0000313" key="6">
    <source>
        <dbReference type="EMBL" id="MFN2974625.1"/>
    </source>
</evidence>
<dbReference type="InterPro" id="IPR050553">
    <property type="entry name" value="Thioredoxin_ResA/DsbE_sf"/>
</dbReference>
<evidence type="ECO:0000256" key="2">
    <source>
        <dbReference type="ARBA" id="ARBA00022748"/>
    </source>
</evidence>
<protein>
    <submittedName>
        <fullName evidence="6">TlpA family protein disulfide reductase</fullName>
    </submittedName>
</protein>
<dbReference type="InterPro" id="IPR017937">
    <property type="entry name" value="Thioredoxin_CS"/>
</dbReference>
<accession>A0ABW9KJG3</accession>
<evidence type="ECO:0000256" key="4">
    <source>
        <dbReference type="ARBA" id="ARBA00023284"/>
    </source>
</evidence>
<dbReference type="InterPro" id="IPR036249">
    <property type="entry name" value="Thioredoxin-like_sf"/>
</dbReference>
<dbReference type="Proteomes" id="UP001634747">
    <property type="component" value="Unassembled WGS sequence"/>
</dbReference>
<dbReference type="PANTHER" id="PTHR42852:SF6">
    <property type="entry name" value="THIOL:DISULFIDE INTERCHANGE PROTEIN DSBE"/>
    <property type="match status" value="1"/>
</dbReference>
<dbReference type="InterPro" id="IPR013740">
    <property type="entry name" value="Redoxin"/>
</dbReference>
<comment type="subcellular location">
    <subcellularLocation>
        <location evidence="1">Cell envelope</location>
    </subcellularLocation>
</comment>
<dbReference type="Gene3D" id="1.25.40.10">
    <property type="entry name" value="Tetratricopeptide repeat domain"/>
    <property type="match status" value="1"/>
</dbReference>
<evidence type="ECO:0000259" key="5">
    <source>
        <dbReference type="PROSITE" id="PS51352"/>
    </source>
</evidence>
<evidence type="ECO:0000313" key="7">
    <source>
        <dbReference type="Proteomes" id="UP001634747"/>
    </source>
</evidence>
<keyword evidence="2" id="KW-0201">Cytochrome c-type biogenesis</keyword>
<dbReference type="Pfam" id="PF08534">
    <property type="entry name" value="Redoxin"/>
    <property type="match status" value="1"/>
</dbReference>
<dbReference type="SUPFAM" id="SSF48452">
    <property type="entry name" value="TPR-like"/>
    <property type="match status" value="1"/>
</dbReference>
<sequence>MLFAADAWRKANKIAGNQCMECYEHAIRAYADLGDTKDAVKEAAAMEAAAVTPADKSDAEMQQGRALLFGAGDEKFKPAMLEQAHAALSKAYSTDPTNRPAAFLDGMALARLDRNAEASTAFRAFAEHAPESSAMRLRAKHFAENPELARHKSAPPVVVTTLAGKKFNLDDMHGRVVLVDFWATWCGPCNQELPHMQKLAKKYENDPFEVISISWDSDETKWKDFIAAHNMTWNQYRDTAHTLSTAFHVDAIPHYFTIDSDGVLTAETVGSGSMADSRIDKLVQRAREAQRERGTAMAVAQPAATQ</sequence>
<dbReference type="InterPro" id="IPR013766">
    <property type="entry name" value="Thioredoxin_domain"/>
</dbReference>
<keyword evidence="4" id="KW-0676">Redox-active center</keyword>
<comment type="caution">
    <text evidence="6">The sequence shown here is derived from an EMBL/GenBank/DDBJ whole genome shotgun (WGS) entry which is preliminary data.</text>
</comment>
<dbReference type="EMBL" id="JBJYXY010000001">
    <property type="protein sequence ID" value="MFN2974625.1"/>
    <property type="molecule type" value="Genomic_DNA"/>
</dbReference>